<dbReference type="InParanoid" id="A0A059C2G8"/>
<reference evidence="1" key="1">
    <citation type="submission" date="2013-07" db="EMBL/GenBank/DDBJ databases">
        <title>The genome of Eucalyptus grandis.</title>
        <authorList>
            <person name="Schmutz J."/>
            <person name="Hayes R."/>
            <person name="Myburg A."/>
            <person name="Tuskan G."/>
            <person name="Grattapaglia D."/>
            <person name="Rokhsar D.S."/>
        </authorList>
    </citation>
    <scope>NUCLEOTIDE SEQUENCE</scope>
    <source>
        <tissue evidence="1">Leaf extractions</tissue>
    </source>
</reference>
<dbReference type="EMBL" id="KK198757">
    <property type="protein sequence ID" value="KCW72386.1"/>
    <property type="molecule type" value="Genomic_DNA"/>
</dbReference>
<dbReference type="Gramene" id="KCW72386">
    <property type="protein sequence ID" value="KCW72386"/>
    <property type="gene ID" value="EUGRSUZ_E00836"/>
</dbReference>
<accession>A0A059C2G8</accession>
<protein>
    <submittedName>
        <fullName evidence="1">Uncharacterized protein</fullName>
    </submittedName>
</protein>
<name>A0A059C2G8_EUCGR</name>
<gene>
    <name evidence="1" type="ORF">EUGRSUZ_E00836</name>
</gene>
<proteinExistence type="predicted"/>
<sequence>MTFKLSKCNRENYPWNLNSKIFFDPHHFKKFHVSKLKNQEWNGNALRSSLHHILVHESINVMLQLKLLSRKTT</sequence>
<evidence type="ECO:0000313" key="1">
    <source>
        <dbReference type="EMBL" id="KCW72386.1"/>
    </source>
</evidence>
<dbReference type="AlphaFoldDB" id="A0A059C2G8"/>
<organism evidence="1">
    <name type="scientific">Eucalyptus grandis</name>
    <name type="common">Flooded gum</name>
    <dbReference type="NCBI Taxonomy" id="71139"/>
    <lineage>
        <taxon>Eukaryota</taxon>
        <taxon>Viridiplantae</taxon>
        <taxon>Streptophyta</taxon>
        <taxon>Embryophyta</taxon>
        <taxon>Tracheophyta</taxon>
        <taxon>Spermatophyta</taxon>
        <taxon>Magnoliopsida</taxon>
        <taxon>eudicotyledons</taxon>
        <taxon>Gunneridae</taxon>
        <taxon>Pentapetalae</taxon>
        <taxon>rosids</taxon>
        <taxon>malvids</taxon>
        <taxon>Myrtales</taxon>
        <taxon>Myrtaceae</taxon>
        <taxon>Myrtoideae</taxon>
        <taxon>Eucalypteae</taxon>
        <taxon>Eucalyptus</taxon>
    </lineage>
</organism>